<dbReference type="PIRSF" id="PIRSF001267">
    <property type="entry name" value="Pyrophosphatase_GppA_Ppx"/>
    <property type="match status" value="1"/>
</dbReference>
<dbReference type="SUPFAM" id="SSF109604">
    <property type="entry name" value="HD-domain/PDEase-like"/>
    <property type="match status" value="1"/>
</dbReference>
<evidence type="ECO:0000313" key="14">
    <source>
        <dbReference type="Proteomes" id="UP000644441"/>
    </source>
</evidence>
<name>A0ABS0ABJ7_9GAMM</name>
<dbReference type="Proteomes" id="UP000644441">
    <property type="component" value="Unassembled WGS sequence"/>
</dbReference>
<protein>
    <recommendedName>
        <fullName evidence="6">Exopolyphosphatase</fullName>
        <ecNumber evidence="5">3.6.1.11</ecNumber>
    </recommendedName>
</protein>
<evidence type="ECO:0000256" key="5">
    <source>
        <dbReference type="ARBA" id="ARBA00012451"/>
    </source>
</evidence>
<dbReference type="Gene3D" id="3.30.420.40">
    <property type="match status" value="1"/>
</dbReference>
<evidence type="ECO:0000256" key="2">
    <source>
        <dbReference type="ARBA" id="ARBA00004202"/>
    </source>
</evidence>
<keyword evidence="9" id="KW-0472">Membrane</keyword>
<evidence type="ECO:0000259" key="11">
    <source>
        <dbReference type="Pfam" id="PF02541"/>
    </source>
</evidence>
<dbReference type="InterPro" id="IPR003695">
    <property type="entry name" value="Ppx_GppA_N"/>
</dbReference>
<proteinExistence type="inferred from homology"/>
<dbReference type="InterPro" id="IPR043129">
    <property type="entry name" value="ATPase_NBD"/>
</dbReference>
<dbReference type="PANTHER" id="PTHR30005:SF14">
    <property type="entry name" value="EXOPOLYPHOSPHATASE"/>
    <property type="match status" value="1"/>
</dbReference>
<evidence type="ECO:0000313" key="13">
    <source>
        <dbReference type="EMBL" id="MBF5051479.1"/>
    </source>
</evidence>
<comment type="similarity">
    <text evidence="3">Belongs to the GppA/Ppx family.</text>
</comment>
<accession>A0ABS0ABJ7</accession>
<dbReference type="EMBL" id="ARXR01000001">
    <property type="protein sequence ID" value="MBF5051479.1"/>
    <property type="molecule type" value="Genomic_DNA"/>
</dbReference>
<dbReference type="NCBIfam" id="TIGR03706">
    <property type="entry name" value="exo_poly_only"/>
    <property type="match status" value="1"/>
</dbReference>
<evidence type="ECO:0000256" key="1">
    <source>
        <dbReference type="ARBA" id="ARBA00001946"/>
    </source>
</evidence>
<sequence>MRQPEHLAAIDLGSNSFHMVVARQAQGEVRILESLSEKVQLGVGLGPDNRLDEDAQNRALDCLSRFAQRIKGIPRGNVRVVGTNTLRMARNAGQFIARAEHALGHDIEVVAGREEARLIYLGVAHSLADDAGTRLVVDIGGGSTELIIGERFESTETESLHMGCVSYRQRFFAEGKITEAAFKKAVTAARQEVLSIETNYRRLGWAQAVGASGTIKAIAQVCEENGWSNEGISLEGLDKARRKALKAGSADALSLKGLRDDRKAIFASGLAILLGIFEQMGLAHMQVSSGALREGLLYDLLGRFAHEDVRERSVQALMNRHHVERAQAERVWETARGLYRQAAGDWDLEDEEAQATLRWAALLHEVGLAVSHSQFHKHGAYLVSNSDLPGFSRQAQQAVAVLVRGHRRKLPLSTLAECPEDEQARLLRLCLLLRLACRMHHARNGAPVPPLTLNAGERALELVFPAGWLAEHPLTLADLEQEQEFFQAAGYQLTVTDAT</sequence>
<comment type="subunit">
    <text evidence="4">Homodimer.</text>
</comment>
<dbReference type="InterPro" id="IPR022371">
    <property type="entry name" value="Exopolyphosphatase"/>
</dbReference>
<feature type="domain" description="Ppx/GppA phosphatase C-terminal" evidence="12">
    <location>
        <begin position="309"/>
        <end position="483"/>
    </location>
</feature>
<dbReference type="Gene3D" id="1.10.3210.10">
    <property type="entry name" value="Hypothetical protein af1432"/>
    <property type="match status" value="1"/>
</dbReference>
<evidence type="ECO:0000256" key="4">
    <source>
        <dbReference type="ARBA" id="ARBA00011738"/>
    </source>
</evidence>
<comment type="catalytic activity">
    <reaction evidence="10">
        <text>[phosphate](n) + H2O = [phosphate](n-1) + phosphate + H(+)</text>
        <dbReference type="Rhea" id="RHEA:21528"/>
        <dbReference type="Rhea" id="RHEA-COMP:9859"/>
        <dbReference type="Rhea" id="RHEA-COMP:14279"/>
        <dbReference type="ChEBI" id="CHEBI:15377"/>
        <dbReference type="ChEBI" id="CHEBI:15378"/>
        <dbReference type="ChEBI" id="CHEBI:16838"/>
        <dbReference type="ChEBI" id="CHEBI:43474"/>
        <dbReference type="EC" id="3.6.1.11"/>
    </reaction>
</comment>
<dbReference type="CDD" id="cd24053">
    <property type="entry name" value="ASKHA_NBD_EcPPX-GppA-like"/>
    <property type="match status" value="1"/>
</dbReference>
<evidence type="ECO:0000259" key="12">
    <source>
        <dbReference type="Pfam" id="PF21447"/>
    </source>
</evidence>
<gene>
    <name evidence="13" type="ORF">ISO4_00081</name>
</gene>
<evidence type="ECO:0000256" key="9">
    <source>
        <dbReference type="ARBA" id="ARBA00023136"/>
    </source>
</evidence>
<dbReference type="Gene3D" id="3.30.420.150">
    <property type="entry name" value="Exopolyphosphatase. Domain 2"/>
    <property type="match status" value="1"/>
</dbReference>
<organism evidence="13 14">
    <name type="scientific">Alloalcanivorax venustensis ISO4</name>
    <dbReference type="NCBI Taxonomy" id="1177184"/>
    <lineage>
        <taxon>Bacteria</taxon>
        <taxon>Pseudomonadati</taxon>
        <taxon>Pseudomonadota</taxon>
        <taxon>Gammaproteobacteria</taxon>
        <taxon>Oceanospirillales</taxon>
        <taxon>Alcanivoracaceae</taxon>
        <taxon>Alloalcanivorax</taxon>
    </lineage>
</organism>
<dbReference type="InterPro" id="IPR048950">
    <property type="entry name" value="Ppx_GppA_C"/>
</dbReference>
<dbReference type="Pfam" id="PF21447">
    <property type="entry name" value="Ppx-GppA_III"/>
    <property type="match status" value="1"/>
</dbReference>
<keyword evidence="8" id="KW-0378">Hydrolase</keyword>
<keyword evidence="14" id="KW-1185">Reference proteome</keyword>
<evidence type="ECO:0000256" key="8">
    <source>
        <dbReference type="ARBA" id="ARBA00022801"/>
    </source>
</evidence>
<dbReference type="InterPro" id="IPR050273">
    <property type="entry name" value="GppA/Ppx_hydrolase"/>
</dbReference>
<evidence type="ECO:0000256" key="3">
    <source>
        <dbReference type="ARBA" id="ARBA00007125"/>
    </source>
</evidence>
<dbReference type="PANTHER" id="PTHR30005">
    <property type="entry name" value="EXOPOLYPHOSPHATASE"/>
    <property type="match status" value="1"/>
</dbReference>
<dbReference type="SUPFAM" id="SSF53067">
    <property type="entry name" value="Actin-like ATPase domain"/>
    <property type="match status" value="2"/>
</dbReference>
<feature type="domain" description="Ppx/GppA phosphatase N-terminal" evidence="11">
    <location>
        <begin position="20"/>
        <end position="303"/>
    </location>
</feature>
<evidence type="ECO:0000256" key="10">
    <source>
        <dbReference type="ARBA" id="ARBA00047607"/>
    </source>
</evidence>
<comment type="cofactor">
    <cofactor evidence="1">
        <name>Mg(2+)</name>
        <dbReference type="ChEBI" id="CHEBI:18420"/>
    </cofactor>
</comment>
<keyword evidence="7" id="KW-1003">Cell membrane</keyword>
<comment type="caution">
    <text evidence="13">The sequence shown here is derived from an EMBL/GenBank/DDBJ whole genome shotgun (WGS) entry which is preliminary data.</text>
</comment>
<evidence type="ECO:0000256" key="6">
    <source>
        <dbReference type="ARBA" id="ARBA00020416"/>
    </source>
</evidence>
<dbReference type="RefSeq" id="WP_194854778.1">
    <property type="nucleotide sequence ID" value="NZ_ARXR01000001.1"/>
</dbReference>
<dbReference type="Pfam" id="PF02541">
    <property type="entry name" value="Ppx-GppA"/>
    <property type="match status" value="1"/>
</dbReference>
<comment type="subcellular location">
    <subcellularLocation>
        <location evidence="2">Cell membrane</location>
        <topology evidence="2">Peripheral membrane protein</topology>
    </subcellularLocation>
</comment>
<dbReference type="EC" id="3.6.1.11" evidence="5"/>
<reference evidence="13 14" key="1">
    <citation type="submission" date="2012-09" db="EMBL/GenBank/DDBJ databases">
        <title>Genome Sequence of alkane-degrading Bacterium Alcanivorax venustensis ISO4.</title>
        <authorList>
            <person name="Lai Q."/>
            <person name="Shao Z."/>
        </authorList>
    </citation>
    <scope>NUCLEOTIDE SEQUENCE [LARGE SCALE GENOMIC DNA]</scope>
    <source>
        <strain evidence="13 14">ISO4</strain>
    </source>
</reference>
<evidence type="ECO:0000256" key="7">
    <source>
        <dbReference type="ARBA" id="ARBA00022475"/>
    </source>
</evidence>
<dbReference type="InterPro" id="IPR030673">
    <property type="entry name" value="PyroPPase_GppA_Ppx"/>
</dbReference>